<accession>A0A9L0S1P9</accession>
<sequence>MNKWDYIKLKSFRTAKETIIKPKRQANNWEKIFANRISDKGLISKIYKELIQLNNKKTNNPIRKWAKDLNRDFSKEDIQMANRHMKRCSTSLAIREMQIKTTMKYHLTSVRMAIINKIRNNKCWRGCGEKATLQFLTTVNYVMFLILVSTH</sequence>
<reference evidence="1" key="3">
    <citation type="submission" date="2025-09" db="UniProtKB">
        <authorList>
            <consortium name="Ensembl"/>
        </authorList>
    </citation>
    <scope>IDENTIFICATION</scope>
    <source>
        <strain evidence="1">Thoroughbred</strain>
    </source>
</reference>
<dbReference type="Ensembl" id="ENSECAT00000095494.1">
    <property type="protein sequence ID" value="ENSECAP00000068766.1"/>
    <property type="gene ID" value="ENSECAG00000056484.1"/>
</dbReference>
<dbReference type="Proteomes" id="UP000002281">
    <property type="component" value="Chromosome 18"/>
</dbReference>
<reference evidence="1" key="2">
    <citation type="submission" date="2025-08" db="UniProtKB">
        <authorList>
            <consortium name="Ensembl"/>
        </authorList>
    </citation>
    <scope>IDENTIFICATION</scope>
    <source>
        <strain evidence="1">Thoroughbred</strain>
    </source>
</reference>
<dbReference type="GeneTree" id="ENSGT01150000286916"/>
<dbReference type="AlphaFoldDB" id="A0A9L0S1P9"/>
<organism evidence="1 2">
    <name type="scientific">Equus caballus</name>
    <name type="common">Horse</name>
    <dbReference type="NCBI Taxonomy" id="9796"/>
    <lineage>
        <taxon>Eukaryota</taxon>
        <taxon>Metazoa</taxon>
        <taxon>Chordata</taxon>
        <taxon>Craniata</taxon>
        <taxon>Vertebrata</taxon>
        <taxon>Euteleostomi</taxon>
        <taxon>Mammalia</taxon>
        <taxon>Eutheria</taxon>
        <taxon>Laurasiatheria</taxon>
        <taxon>Perissodactyla</taxon>
        <taxon>Equidae</taxon>
        <taxon>Equus</taxon>
    </lineage>
</organism>
<evidence type="ECO:0000313" key="1">
    <source>
        <dbReference type="Ensembl" id="ENSECAP00000068766.1"/>
    </source>
</evidence>
<protein>
    <submittedName>
        <fullName evidence="1">Uncharacterized protein</fullName>
    </submittedName>
</protein>
<proteinExistence type="predicted"/>
<evidence type="ECO:0000313" key="2">
    <source>
        <dbReference type="Proteomes" id="UP000002281"/>
    </source>
</evidence>
<name>A0A9L0S1P9_HORSE</name>
<keyword evidence="2" id="KW-1185">Reference proteome</keyword>
<reference evidence="1 2" key="1">
    <citation type="journal article" date="2009" name="Science">
        <title>Genome sequence, comparative analysis, and population genetics of the domestic horse.</title>
        <authorList>
            <consortium name="Broad Institute Genome Sequencing Platform"/>
            <consortium name="Broad Institute Whole Genome Assembly Team"/>
            <person name="Wade C.M."/>
            <person name="Giulotto E."/>
            <person name="Sigurdsson S."/>
            <person name="Zoli M."/>
            <person name="Gnerre S."/>
            <person name="Imsland F."/>
            <person name="Lear T.L."/>
            <person name="Adelson D.L."/>
            <person name="Bailey E."/>
            <person name="Bellone R.R."/>
            <person name="Bloecker H."/>
            <person name="Distl O."/>
            <person name="Edgar R.C."/>
            <person name="Garber M."/>
            <person name="Leeb T."/>
            <person name="Mauceli E."/>
            <person name="MacLeod J.N."/>
            <person name="Penedo M.C.T."/>
            <person name="Raison J.M."/>
            <person name="Sharpe T."/>
            <person name="Vogel J."/>
            <person name="Andersson L."/>
            <person name="Antczak D.F."/>
            <person name="Biagi T."/>
            <person name="Binns M.M."/>
            <person name="Chowdhary B.P."/>
            <person name="Coleman S.J."/>
            <person name="Della Valle G."/>
            <person name="Fryc S."/>
            <person name="Guerin G."/>
            <person name="Hasegawa T."/>
            <person name="Hill E.W."/>
            <person name="Jurka J."/>
            <person name="Kiialainen A."/>
            <person name="Lindgren G."/>
            <person name="Liu J."/>
            <person name="Magnani E."/>
            <person name="Mickelson J.R."/>
            <person name="Murray J."/>
            <person name="Nergadze S.G."/>
            <person name="Onofrio R."/>
            <person name="Pedroni S."/>
            <person name="Piras M.F."/>
            <person name="Raudsepp T."/>
            <person name="Rocchi M."/>
            <person name="Roeed K.H."/>
            <person name="Ryder O.A."/>
            <person name="Searle S."/>
            <person name="Skow L."/>
            <person name="Swinburne J.E."/>
            <person name="Syvaenen A.C."/>
            <person name="Tozaki T."/>
            <person name="Valberg S.J."/>
            <person name="Vaudin M."/>
            <person name="White J.R."/>
            <person name="Zody M.C."/>
            <person name="Lander E.S."/>
            <person name="Lindblad-Toh K."/>
        </authorList>
    </citation>
    <scope>NUCLEOTIDE SEQUENCE [LARGE SCALE GENOMIC DNA]</scope>
    <source>
        <strain evidence="1 2">Thoroughbred</strain>
    </source>
</reference>